<protein>
    <submittedName>
        <fullName evidence="2">Uncharacterized protein</fullName>
    </submittedName>
</protein>
<gene>
    <name evidence="2" type="ORF">EVAR_72512_1</name>
</gene>
<evidence type="ECO:0000256" key="1">
    <source>
        <dbReference type="SAM" id="MobiDB-lite"/>
    </source>
</evidence>
<evidence type="ECO:0000313" key="3">
    <source>
        <dbReference type="Proteomes" id="UP000299102"/>
    </source>
</evidence>
<dbReference type="EMBL" id="BGZK01006093">
    <property type="protein sequence ID" value="GBP16661.1"/>
    <property type="molecule type" value="Genomic_DNA"/>
</dbReference>
<dbReference type="Proteomes" id="UP000299102">
    <property type="component" value="Unassembled WGS sequence"/>
</dbReference>
<accession>A0A4C1TRN7</accession>
<feature type="region of interest" description="Disordered" evidence="1">
    <location>
        <begin position="39"/>
        <end position="67"/>
    </location>
</feature>
<keyword evidence="3" id="KW-1185">Reference proteome</keyword>
<evidence type="ECO:0000313" key="2">
    <source>
        <dbReference type="EMBL" id="GBP16661.1"/>
    </source>
</evidence>
<reference evidence="2 3" key="1">
    <citation type="journal article" date="2019" name="Commun. Biol.">
        <title>The bagworm genome reveals a unique fibroin gene that provides high tensile strength.</title>
        <authorList>
            <person name="Kono N."/>
            <person name="Nakamura H."/>
            <person name="Ohtoshi R."/>
            <person name="Tomita M."/>
            <person name="Numata K."/>
            <person name="Arakawa K."/>
        </authorList>
    </citation>
    <scope>NUCLEOTIDE SEQUENCE [LARGE SCALE GENOMIC DNA]</scope>
</reference>
<organism evidence="2 3">
    <name type="scientific">Eumeta variegata</name>
    <name type="common">Bagworm moth</name>
    <name type="synonym">Eumeta japonica</name>
    <dbReference type="NCBI Taxonomy" id="151549"/>
    <lineage>
        <taxon>Eukaryota</taxon>
        <taxon>Metazoa</taxon>
        <taxon>Ecdysozoa</taxon>
        <taxon>Arthropoda</taxon>
        <taxon>Hexapoda</taxon>
        <taxon>Insecta</taxon>
        <taxon>Pterygota</taxon>
        <taxon>Neoptera</taxon>
        <taxon>Endopterygota</taxon>
        <taxon>Lepidoptera</taxon>
        <taxon>Glossata</taxon>
        <taxon>Ditrysia</taxon>
        <taxon>Tineoidea</taxon>
        <taxon>Psychidae</taxon>
        <taxon>Oiketicinae</taxon>
        <taxon>Eumeta</taxon>
    </lineage>
</organism>
<dbReference type="OrthoDB" id="441278at2759"/>
<sequence length="138" mass="15294">MVRMPTNNCPNVIDVSVMGHNSMRKHGRRSKRFVKNVRTDDDTEAAASTTACENDHQSSPANDRVRPHCRRHHLQLLETMNLFARGLNTTARAQTVSNLETSSKATTFNSGTQTFTSNATELEKQRNSIAAASCCSRS</sequence>
<name>A0A4C1TRN7_EUMVA</name>
<proteinExistence type="predicted"/>
<comment type="caution">
    <text evidence="2">The sequence shown here is derived from an EMBL/GenBank/DDBJ whole genome shotgun (WGS) entry which is preliminary data.</text>
</comment>
<dbReference type="AlphaFoldDB" id="A0A4C1TRN7"/>